<name>A0AAV0B2J4_PHAPC</name>
<gene>
    <name evidence="2" type="ORF">PPACK8108_LOCUS13023</name>
</gene>
<organism evidence="2 3">
    <name type="scientific">Phakopsora pachyrhizi</name>
    <name type="common">Asian soybean rust disease fungus</name>
    <dbReference type="NCBI Taxonomy" id="170000"/>
    <lineage>
        <taxon>Eukaryota</taxon>
        <taxon>Fungi</taxon>
        <taxon>Dikarya</taxon>
        <taxon>Basidiomycota</taxon>
        <taxon>Pucciniomycotina</taxon>
        <taxon>Pucciniomycetes</taxon>
        <taxon>Pucciniales</taxon>
        <taxon>Phakopsoraceae</taxon>
        <taxon>Phakopsora</taxon>
    </lineage>
</organism>
<accession>A0AAV0B2J4</accession>
<comment type="caution">
    <text evidence="2">The sequence shown here is derived from an EMBL/GenBank/DDBJ whole genome shotgun (WGS) entry which is preliminary data.</text>
</comment>
<feature type="region of interest" description="Disordered" evidence="1">
    <location>
        <begin position="1"/>
        <end position="86"/>
    </location>
</feature>
<sequence>MIDDDDRPRTIPKPSFQHIESTNEASSPARAQGSSSDINESENDSPVSEYERETRMRQIKGLKKKSNDKSKRQSKNQRLKQINGELPENVTGMRTVVQVHCHRDLTTIPQPPTAEEREIVVAQAGHAGFVPDGFDTGPSISRQSKAYKSFVKSKLLKLGLERFSWDWDSSWTHPFNELMSIIFYKTLDSALLSCKYNNYTWVTEHNSHAIVSALMEKYFYHLQSAWRAQQKDGEALVKRREKIRGVVFRKRLAESRQKWGDTGGFTALAAQFRDLGVELNGAVILRKMKLPWRSEFFSELVKNIDHDITITSRIGKARKRIVSIPLQDAVNEEEDYRIPEKLSLQIFDSTWELSLESAVADEALKNLEAGNNDPILEAGKSDLLAESPGADGVLLKMTGWMGGSLMAANNYLILECDGADKALENLRAGKSDLLAESPDAHGVFLRMTGWAGDSLMAANDYPILEWAGVDKAPENLRAGKSDLLVKSPDAHGILLKMTGWAGGSLMAANDYPILEWAGADKAAENLRAGKPDLLAESLDAHGILLKMTGWAGGGLMAAIHYPILAWAGVDKAPENLRARNLMAANDYPILEAGKPDLLAESLDAHGILLNMTGWALEILKAEKSDVSL</sequence>
<reference evidence="2" key="1">
    <citation type="submission" date="2022-06" db="EMBL/GenBank/DDBJ databases">
        <authorList>
            <consortium name="SYNGENTA / RWTH Aachen University"/>
        </authorList>
    </citation>
    <scope>NUCLEOTIDE SEQUENCE</scope>
</reference>
<protein>
    <submittedName>
        <fullName evidence="2">Uncharacterized protein</fullName>
    </submittedName>
</protein>
<evidence type="ECO:0000313" key="3">
    <source>
        <dbReference type="Proteomes" id="UP001153365"/>
    </source>
</evidence>
<dbReference type="Proteomes" id="UP001153365">
    <property type="component" value="Unassembled WGS sequence"/>
</dbReference>
<proteinExistence type="predicted"/>
<evidence type="ECO:0000313" key="2">
    <source>
        <dbReference type="EMBL" id="CAH7678496.1"/>
    </source>
</evidence>
<keyword evidence="3" id="KW-1185">Reference proteome</keyword>
<evidence type="ECO:0000256" key="1">
    <source>
        <dbReference type="SAM" id="MobiDB-lite"/>
    </source>
</evidence>
<dbReference type="EMBL" id="CALTRL010003194">
    <property type="protein sequence ID" value="CAH7678496.1"/>
    <property type="molecule type" value="Genomic_DNA"/>
</dbReference>
<dbReference type="AlphaFoldDB" id="A0AAV0B2J4"/>